<dbReference type="GO" id="GO:0003735">
    <property type="term" value="F:structural constituent of ribosome"/>
    <property type="evidence" value="ECO:0007669"/>
    <property type="project" value="InterPro"/>
</dbReference>
<evidence type="ECO:0000256" key="2">
    <source>
        <dbReference type="ARBA" id="ARBA00022980"/>
    </source>
</evidence>
<dbReference type="HAMAP" id="MF_00391">
    <property type="entry name" value="Ribosomal_bL34"/>
    <property type="match status" value="1"/>
</dbReference>
<comment type="similarity">
    <text evidence="1 4">Belongs to the bacterial ribosomal protein bL34 family.</text>
</comment>
<dbReference type="GO" id="GO:0009507">
    <property type="term" value="C:chloroplast"/>
    <property type="evidence" value="ECO:0007669"/>
    <property type="project" value="UniProtKB-SubCell"/>
</dbReference>
<dbReference type="GO" id="GO:0006412">
    <property type="term" value="P:translation"/>
    <property type="evidence" value="ECO:0007669"/>
    <property type="project" value="UniProtKB-UniRule"/>
</dbReference>
<name>A0A023HAK8_9STRA</name>
<keyword evidence="6" id="KW-0150">Chloroplast</keyword>
<dbReference type="NCBIfam" id="TIGR01030">
    <property type="entry name" value="rpmH_bact"/>
    <property type="match status" value="1"/>
</dbReference>
<dbReference type="RefSeq" id="YP_009029140.1">
    <property type="nucleotide sequence ID" value="NC_024082.1"/>
</dbReference>
<keyword evidence="6" id="KW-0934">Plastid</keyword>
<dbReference type="GO" id="GO:1990904">
    <property type="term" value="C:ribonucleoprotein complex"/>
    <property type="evidence" value="ECO:0007669"/>
    <property type="project" value="UniProtKB-KW"/>
</dbReference>
<evidence type="ECO:0000256" key="5">
    <source>
        <dbReference type="SAM" id="MobiDB-lite"/>
    </source>
</evidence>
<comment type="subcellular location">
    <subcellularLocation>
        <location evidence="4">Plastid</location>
        <location evidence="4">Chloroplast</location>
    </subcellularLocation>
</comment>
<proteinExistence type="inferred from homology"/>
<sequence>MSKHTLSNKSRYSILRLSGFRARMSTPQGRKTLKNRRRKGRKRLALRR</sequence>
<dbReference type="Pfam" id="PF00468">
    <property type="entry name" value="Ribosomal_L34"/>
    <property type="match status" value="1"/>
</dbReference>
<evidence type="ECO:0000313" key="6">
    <source>
        <dbReference type="EMBL" id="AGH28671.1"/>
    </source>
</evidence>
<dbReference type="Gene3D" id="1.10.287.3980">
    <property type="match status" value="1"/>
</dbReference>
<dbReference type="InterPro" id="IPR000271">
    <property type="entry name" value="Ribosomal_bL34"/>
</dbReference>
<evidence type="ECO:0000256" key="4">
    <source>
        <dbReference type="HAMAP-Rule" id="MF_00391"/>
    </source>
</evidence>
<feature type="compositionally biased region" description="Polar residues" evidence="5">
    <location>
        <begin position="1"/>
        <end position="11"/>
    </location>
</feature>
<dbReference type="EMBL" id="KC509522">
    <property type="protein sequence ID" value="AGH28671.1"/>
    <property type="molecule type" value="Genomic_DNA"/>
</dbReference>
<protein>
    <recommendedName>
        <fullName evidence="4">Large ribosomal subunit protein bL34c</fullName>
    </recommendedName>
</protein>
<reference evidence="6" key="1">
    <citation type="journal article" date="2014" name="Genome Biol. Evol.">
        <title>Serial gene losses and foreign DNA underlie size and sequence variation in the plastid genomes of diatoms.</title>
        <authorList>
            <person name="Ruck E.C."/>
            <person name="Nakov T."/>
            <person name="Jansen R.K."/>
            <person name="Theriot E.C."/>
            <person name="Alverson A.J."/>
        </authorList>
    </citation>
    <scope>NUCLEOTIDE SEQUENCE</scope>
    <source>
        <strain evidence="6">Ccmp1855</strain>
    </source>
</reference>
<keyword evidence="2 4" id="KW-0689">Ribosomal protein</keyword>
<evidence type="ECO:0000256" key="1">
    <source>
        <dbReference type="ARBA" id="ARBA00010111"/>
    </source>
</evidence>
<gene>
    <name evidence="4 6" type="primary">rpl34</name>
</gene>
<feature type="region of interest" description="Disordered" evidence="5">
    <location>
        <begin position="1"/>
        <end position="48"/>
    </location>
</feature>
<accession>A0A023HAK8</accession>
<evidence type="ECO:0000256" key="3">
    <source>
        <dbReference type="ARBA" id="ARBA00023274"/>
    </source>
</evidence>
<organism evidence="6">
    <name type="scientific">Cylindrotheca closterium</name>
    <dbReference type="NCBI Taxonomy" id="2856"/>
    <lineage>
        <taxon>Eukaryota</taxon>
        <taxon>Sar</taxon>
        <taxon>Stramenopiles</taxon>
        <taxon>Ochrophyta</taxon>
        <taxon>Bacillariophyta</taxon>
        <taxon>Bacillariophyceae</taxon>
        <taxon>Bacillariophycidae</taxon>
        <taxon>Bacillariales</taxon>
        <taxon>Bacillariaceae</taxon>
        <taxon>Cylindrotheca</taxon>
    </lineage>
</organism>
<feature type="compositionally biased region" description="Basic residues" evidence="5">
    <location>
        <begin position="31"/>
        <end position="48"/>
    </location>
</feature>
<dbReference type="GeneID" id="19740117"/>
<dbReference type="GO" id="GO:0005840">
    <property type="term" value="C:ribosome"/>
    <property type="evidence" value="ECO:0007669"/>
    <property type="project" value="UniProtKB-KW"/>
</dbReference>
<keyword evidence="3 4" id="KW-0687">Ribonucleoprotein</keyword>
<geneLocation type="chloroplast" evidence="6"/>
<dbReference type="AlphaFoldDB" id="A0A023HAK8"/>